<keyword evidence="6" id="KW-0547">Nucleotide-binding</keyword>
<evidence type="ECO:0000256" key="13">
    <source>
        <dbReference type="ARBA" id="ARBA00047558"/>
    </source>
</evidence>
<dbReference type="Gene3D" id="3.30.200.20">
    <property type="entry name" value="Phosphorylase Kinase, domain 1"/>
    <property type="match status" value="1"/>
</dbReference>
<dbReference type="InterPro" id="IPR045274">
    <property type="entry name" value="WAK-like"/>
</dbReference>
<dbReference type="AlphaFoldDB" id="A0AAU9P7B5"/>
<dbReference type="SUPFAM" id="SSF56112">
    <property type="entry name" value="Protein kinase-like (PK-like)"/>
    <property type="match status" value="1"/>
</dbReference>
<dbReference type="Gene3D" id="2.10.25.10">
    <property type="entry name" value="Laminin"/>
    <property type="match status" value="1"/>
</dbReference>
<dbReference type="InterPro" id="IPR025287">
    <property type="entry name" value="WAK_GUB"/>
</dbReference>
<evidence type="ECO:0000313" key="19">
    <source>
        <dbReference type="EMBL" id="CAH1445908.1"/>
    </source>
</evidence>
<feature type="transmembrane region" description="Helical" evidence="16">
    <location>
        <begin position="313"/>
        <end position="338"/>
    </location>
</feature>
<evidence type="ECO:0000256" key="4">
    <source>
        <dbReference type="ARBA" id="ARBA00022692"/>
    </source>
</evidence>
<dbReference type="Gene3D" id="1.10.510.10">
    <property type="entry name" value="Transferase(Phosphotransferase) domain 1"/>
    <property type="match status" value="1"/>
</dbReference>
<reference evidence="19 20" key="1">
    <citation type="submission" date="2022-01" db="EMBL/GenBank/DDBJ databases">
        <authorList>
            <person name="Xiong W."/>
            <person name="Schranz E."/>
        </authorList>
    </citation>
    <scope>NUCLEOTIDE SEQUENCE [LARGE SCALE GENOMIC DNA]</scope>
</reference>
<dbReference type="Pfam" id="PF00069">
    <property type="entry name" value="Pkinase"/>
    <property type="match status" value="1"/>
</dbReference>
<evidence type="ECO:0000256" key="8">
    <source>
        <dbReference type="ARBA" id="ARBA00022840"/>
    </source>
</evidence>
<dbReference type="GO" id="GO:0005524">
    <property type="term" value="F:ATP binding"/>
    <property type="evidence" value="ECO:0007669"/>
    <property type="project" value="UniProtKB-KW"/>
</dbReference>
<evidence type="ECO:0000256" key="16">
    <source>
        <dbReference type="SAM" id="Phobius"/>
    </source>
</evidence>
<evidence type="ECO:0000256" key="15">
    <source>
        <dbReference type="PROSITE-ProRule" id="PRU00076"/>
    </source>
</evidence>
<keyword evidence="5" id="KW-0732">Signal</keyword>
<dbReference type="Proteomes" id="UP001157418">
    <property type="component" value="Unassembled WGS sequence"/>
</dbReference>
<dbReference type="InterPro" id="IPR011009">
    <property type="entry name" value="Kinase-like_dom_sf"/>
</dbReference>
<keyword evidence="7" id="KW-0418">Kinase</keyword>
<evidence type="ECO:0000256" key="6">
    <source>
        <dbReference type="ARBA" id="ARBA00022741"/>
    </source>
</evidence>
<evidence type="ECO:0000256" key="1">
    <source>
        <dbReference type="ARBA" id="ARBA00004479"/>
    </source>
</evidence>
<dbReference type="GO" id="GO:0007166">
    <property type="term" value="P:cell surface receptor signaling pathway"/>
    <property type="evidence" value="ECO:0007669"/>
    <property type="project" value="InterPro"/>
</dbReference>
<evidence type="ECO:0000256" key="5">
    <source>
        <dbReference type="ARBA" id="ARBA00022729"/>
    </source>
</evidence>
<keyword evidence="3" id="KW-0808">Transferase</keyword>
<comment type="caution">
    <text evidence="15">Lacks conserved residue(s) required for the propagation of feature annotation.</text>
</comment>
<evidence type="ECO:0000256" key="12">
    <source>
        <dbReference type="ARBA" id="ARBA00023180"/>
    </source>
</evidence>
<keyword evidence="10 16" id="KW-0472">Membrane</keyword>
<keyword evidence="11" id="KW-1015">Disulfide bond</keyword>
<keyword evidence="12" id="KW-0325">Glycoprotein</keyword>
<comment type="subcellular location">
    <subcellularLocation>
        <location evidence="1">Membrane</location>
        <topology evidence="1">Single-pass type I membrane protein</topology>
    </subcellularLocation>
</comment>
<comment type="catalytic activity">
    <reaction evidence="14">
        <text>L-threonyl-[protein] + ATP = O-phospho-L-threonyl-[protein] + ADP + H(+)</text>
        <dbReference type="Rhea" id="RHEA:46608"/>
        <dbReference type="Rhea" id="RHEA-COMP:11060"/>
        <dbReference type="Rhea" id="RHEA-COMP:11605"/>
        <dbReference type="ChEBI" id="CHEBI:15378"/>
        <dbReference type="ChEBI" id="CHEBI:30013"/>
        <dbReference type="ChEBI" id="CHEBI:30616"/>
        <dbReference type="ChEBI" id="CHEBI:61977"/>
        <dbReference type="ChEBI" id="CHEBI:456216"/>
    </reaction>
</comment>
<dbReference type="GO" id="GO:0030247">
    <property type="term" value="F:polysaccharide binding"/>
    <property type="evidence" value="ECO:0007669"/>
    <property type="project" value="InterPro"/>
</dbReference>
<feature type="domain" description="EGF-like" evidence="18">
    <location>
        <begin position="237"/>
        <end position="281"/>
    </location>
</feature>
<evidence type="ECO:0000256" key="3">
    <source>
        <dbReference type="ARBA" id="ARBA00022679"/>
    </source>
</evidence>
<comment type="catalytic activity">
    <reaction evidence="13">
        <text>L-seryl-[protein] + ATP = O-phospho-L-seryl-[protein] + ADP + H(+)</text>
        <dbReference type="Rhea" id="RHEA:17989"/>
        <dbReference type="Rhea" id="RHEA-COMP:9863"/>
        <dbReference type="Rhea" id="RHEA-COMP:11604"/>
        <dbReference type="ChEBI" id="CHEBI:15378"/>
        <dbReference type="ChEBI" id="CHEBI:29999"/>
        <dbReference type="ChEBI" id="CHEBI:30616"/>
        <dbReference type="ChEBI" id="CHEBI:83421"/>
        <dbReference type="ChEBI" id="CHEBI:456216"/>
    </reaction>
</comment>
<evidence type="ECO:0000256" key="11">
    <source>
        <dbReference type="ARBA" id="ARBA00023157"/>
    </source>
</evidence>
<evidence type="ECO:0000256" key="10">
    <source>
        <dbReference type="ARBA" id="ARBA00023136"/>
    </source>
</evidence>
<evidence type="ECO:0000313" key="20">
    <source>
        <dbReference type="Proteomes" id="UP001157418"/>
    </source>
</evidence>
<dbReference type="FunFam" id="3.30.200.20:FF:000043">
    <property type="entry name" value="Wall-associated receptor kinase 2"/>
    <property type="match status" value="1"/>
</dbReference>
<dbReference type="InterPro" id="IPR000742">
    <property type="entry name" value="EGF"/>
</dbReference>
<evidence type="ECO:0000256" key="7">
    <source>
        <dbReference type="ARBA" id="ARBA00022777"/>
    </source>
</evidence>
<keyword evidence="2" id="KW-0723">Serine/threonine-protein kinase</keyword>
<dbReference type="PROSITE" id="PS50026">
    <property type="entry name" value="EGF_3"/>
    <property type="match status" value="1"/>
</dbReference>
<dbReference type="GO" id="GO:0005886">
    <property type="term" value="C:plasma membrane"/>
    <property type="evidence" value="ECO:0007669"/>
    <property type="project" value="TreeGrafter"/>
</dbReference>
<comment type="caution">
    <text evidence="19">The sequence shown here is derived from an EMBL/GenBank/DDBJ whole genome shotgun (WGS) entry which is preliminary data.</text>
</comment>
<evidence type="ECO:0000259" key="18">
    <source>
        <dbReference type="PROSITE" id="PS50026"/>
    </source>
</evidence>
<dbReference type="EMBL" id="CAKMRJ010005523">
    <property type="protein sequence ID" value="CAH1445908.1"/>
    <property type="molecule type" value="Genomic_DNA"/>
</dbReference>
<evidence type="ECO:0000256" key="14">
    <source>
        <dbReference type="ARBA" id="ARBA00047951"/>
    </source>
</evidence>
<keyword evidence="20" id="KW-1185">Reference proteome</keyword>
<evidence type="ECO:0000256" key="2">
    <source>
        <dbReference type="ARBA" id="ARBA00022527"/>
    </source>
</evidence>
<proteinExistence type="predicted"/>
<keyword evidence="8" id="KW-0067">ATP-binding</keyword>
<dbReference type="PANTHER" id="PTHR27005:SF400">
    <property type="entry name" value="PROTEIN KINASE DOMAIN-CONTAINING PROTEIN"/>
    <property type="match status" value="1"/>
</dbReference>
<dbReference type="Pfam" id="PF13947">
    <property type="entry name" value="GUB_WAK_bind"/>
    <property type="match status" value="1"/>
</dbReference>
<gene>
    <name evidence="19" type="ORF">LVIROSA_LOCUS31643</name>
</gene>
<dbReference type="InterPro" id="IPR000719">
    <property type="entry name" value="Prot_kinase_dom"/>
</dbReference>
<protein>
    <recommendedName>
        <fullName evidence="21">Protein kinase domain-containing protein</fullName>
    </recommendedName>
</protein>
<dbReference type="PANTHER" id="PTHR27005">
    <property type="entry name" value="WALL-ASSOCIATED RECEPTOR KINASE-LIKE 21"/>
    <property type="match status" value="1"/>
</dbReference>
<keyword evidence="15" id="KW-0245">EGF-like domain</keyword>
<evidence type="ECO:0000256" key="9">
    <source>
        <dbReference type="ARBA" id="ARBA00022989"/>
    </source>
</evidence>
<feature type="domain" description="Protein kinase" evidence="17">
    <location>
        <begin position="387"/>
        <end position="618"/>
    </location>
</feature>
<accession>A0AAU9P7B5</accession>
<dbReference type="PROSITE" id="PS50011">
    <property type="entry name" value="PROTEIN_KINASE_DOM"/>
    <property type="match status" value="1"/>
</dbReference>
<evidence type="ECO:0000259" key="17">
    <source>
        <dbReference type="PROSITE" id="PS50011"/>
    </source>
</evidence>
<keyword evidence="4 16" id="KW-0812">Transmembrane</keyword>
<sequence length="618" mass="67981">MPLSEGNFASATAITMGNIARPGCLTQCGNLTVQYPFGIGKGCSLDESFELTCNLTYKPPKLFIGSGNIEIYSISDSEMRIYNRVAYKCYNASGNVTDELDAWTNLETTPFTFSQKNKFTVIGCDDFALIGGTNGAEFTSGCLGACSNANDVPADGYCSGIGCCQTAIPKGLKFYQTTVLTIDNHTAVQSFNPCGLAFLGEEDSFQFGGAHDLYNATEFYDRTIASVPVVVDWVIGGNWSCAQASTECKGNSVCSDADIGGYRCSCNKGYEGNPYLDPGCQGSYNYTCLPGNTGDARTVDGCRPVAKNSKFPAMVFCLALVFGFVAMLSGITGICLGIRKRKLIKLREKFFEQNGGVFLKQKLKAPGASDNVTIFSTQQLRKATDNYSEERIVGRGGYVVVYKGILQDERVVAIKKSKLVDGTQAEQFINEVLILTQVIHRNVVKLLGFCLEEEVPILVYEFISNNTLFYHIHHGSGGVSWLSWENRLRVAAEAAFGVVLAELITGQKPLSPDRINVEKNLATHFLNSVKENRFLQIVEPRVLREATVEQLQAVRELTRRCLHLVGENRPTMKEVAMMLEGFRKFTTHPWVHQETSESRSLILEVKQSDVYSVLQNPI</sequence>
<dbReference type="GO" id="GO:0004674">
    <property type="term" value="F:protein serine/threonine kinase activity"/>
    <property type="evidence" value="ECO:0007669"/>
    <property type="project" value="UniProtKB-KW"/>
</dbReference>
<keyword evidence="9 16" id="KW-1133">Transmembrane helix</keyword>
<evidence type="ECO:0008006" key="21">
    <source>
        <dbReference type="Google" id="ProtNLM"/>
    </source>
</evidence>
<dbReference type="CDD" id="cd00054">
    <property type="entry name" value="EGF_CA"/>
    <property type="match status" value="1"/>
</dbReference>
<name>A0AAU9P7B5_9ASTR</name>
<organism evidence="19 20">
    <name type="scientific">Lactuca virosa</name>
    <dbReference type="NCBI Taxonomy" id="75947"/>
    <lineage>
        <taxon>Eukaryota</taxon>
        <taxon>Viridiplantae</taxon>
        <taxon>Streptophyta</taxon>
        <taxon>Embryophyta</taxon>
        <taxon>Tracheophyta</taxon>
        <taxon>Spermatophyta</taxon>
        <taxon>Magnoliopsida</taxon>
        <taxon>eudicotyledons</taxon>
        <taxon>Gunneridae</taxon>
        <taxon>Pentapetalae</taxon>
        <taxon>asterids</taxon>
        <taxon>campanulids</taxon>
        <taxon>Asterales</taxon>
        <taxon>Asteraceae</taxon>
        <taxon>Cichorioideae</taxon>
        <taxon>Cichorieae</taxon>
        <taxon>Lactucinae</taxon>
        <taxon>Lactuca</taxon>
    </lineage>
</organism>